<keyword evidence="6" id="KW-1185">Reference proteome</keyword>
<dbReference type="InterPro" id="IPR016036">
    <property type="entry name" value="Malonyl_transacylase_ACP-bd"/>
</dbReference>
<dbReference type="Gene3D" id="3.40.50.11460">
    <property type="match status" value="1"/>
</dbReference>
<dbReference type="Pfam" id="PF08659">
    <property type="entry name" value="KR"/>
    <property type="match status" value="1"/>
</dbReference>
<dbReference type="SUPFAM" id="SSF52151">
    <property type="entry name" value="FabD/lysophospholipase-like"/>
    <property type="match status" value="1"/>
</dbReference>
<dbReference type="SUPFAM" id="SSF51735">
    <property type="entry name" value="NAD(P)-binding Rossmann-fold domains"/>
    <property type="match status" value="2"/>
</dbReference>
<dbReference type="InterPro" id="IPR041618">
    <property type="entry name" value="PKS_DE"/>
</dbReference>
<dbReference type="Gene3D" id="3.40.366.10">
    <property type="entry name" value="Malonyl-Coenzyme A Acyl Carrier Protein, domain 2"/>
    <property type="match status" value="1"/>
</dbReference>
<comment type="caution">
    <text evidence="5">The sequence shown here is derived from an EMBL/GenBank/DDBJ whole genome shotgun (WGS) entry which is preliminary data.</text>
</comment>
<dbReference type="InterPro" id="IPR016035">
    <property type="entry name" value="Acyl_Trfase/lysoPLipase"/>
</dbReference>
<dbReference type="PANTHER" id="PTHR43775:SF51">
    <property type="entry name" value="INACTIVE PHENOLPHTHIOCEROL SYNTHESIS POLYKETIDE SYNTHASE TYPE I PKS1-RELATED"/>
    <property type="match status" value="1"/>
</dbReference>
<dbReference type="InterPro" id="IPR050091">
    <property type="entry name" value="PKS_NRPS_Biosynth_Enz"/>
</dbReference>
<gene>
    <name evidence="5" type="ORF">ACFQGO_38890</name>
</gene>
<dbReference type="RefSeq" id="WP_380970168.1">
    <property type="nucleotide sequence ID" value="NZ_JBHSNZ010000096.1"/>
</dbReference>
<evidence type="ECO:0000313" key="6">
    <source>
        <dbReference type="Proteomes" id="UP001596112"/>
    </source>
</evidence>
<sequence length="651" mass="68129">VALFRLLESWGARPDVLAGHSIGEIAAAHVAGVWSLADACRLVVARGRLMQALPEGGAMVALQASEDEVLPLLSASRVGVAAVNGPRAVVVSGDGEAVEEIAAHFRALDRKVTALRVSHAFHSPLMEPMLAEFRAVAESLTYERPRLPLVSTVTGAPVAADDLTTPDYWVEHVRATVRYADAVRALAAGNVTRFVELGPDGTLTALAQDTVTDRDRLFVPVLRKDRPGTGTFAAAVAAAFVRGADVDWSRLFPAVTAPVADLPTYAFRHQRYWPTVPAATGPVRPGGEIDARFWEAVEQADVTGLADALDVGEDALGAVLPALTSWRRRSVEQAAVDGLRYRVRWRPLTANSGPARLSGRWLVVQPARPAAGPWTESVVDGLVAGGADVERLTFEDGTDRTALAARLRDLAPMTGVVSLLASADTFPVTETPLPSSAHGEDRASDDATAAVRVPLGVSTSLLLVQALGDAGVHAPLWTLTRSAVSVGRADGGAVDAAQAAVWGLGRVAALEAAGRWGGLLDLPADLDARAVGRLLTVLSGAVTAEDQVAIRASGLFGRRLERMPVAERGPVWRPRGTVLVTGGTGALGAHVARWAAQEGARELVLVSRRGPDAPGAAELRDELTALGAAVTVVACDVSDRAAVEDLLSAHV</sequence>
<dbReference type="PANTHER" id="PTHR43775">
    <property type="entry name" value="FATTY ACID SYNTHASE"/>
    <property type="match status" value="1"/>
</dbReference>
<evidence type="ECO:0000259" key="4">
    <source>
        <dbReference type="SMART" id="SM00827"/>
    </source>
</evidence>
<dbReference type="CDD" id="cd08952">
    <property type="entry name" value="KR_1_SDR_x"/>
    <property type="match status" value="1"/>
</dbReference>
<reference evidence="6" key="1">
    <citation type="journal article" date="2019" name="Int. J. Syst. Evol. Microbiol.">
        <title>The Global Catalogue of Microorganisms (GCM) 10K type strain sequencing project: providing services to taxonomists for standard genome sequencing and annotation.</title>
        <authorList>
            <consortium name="The Broad Institute Genomics Platform"/>
            <consortium name="The Broad Institute Genome Sequencing Center for Infectious Disease"/>
            <person name="Wu L."/>
            <person name="Ma J."/>
        </authorList>
    </citation>
    <scope>NUCLEOTIDE SEQUENCE [LARGE SCALE GENOMIC DNA]</scope>
    <source>
        <strain evidence="6">JCM 9918</strain>
    </source>
</reference>
<feature type="non-terminal residue" evidence="5">
    <location>
        <position position="1"/>
    </location>
</feature>
<dbReference type="InterPro" id="IPR014043">
    <property type="entry name" value="Acyl_transferase_dom"/>
</dbReference>
<proteinExistence type="predicted"/>
<dbReference type="InterPro" id="IPR036291">
    <property type="entry name" value="NAD(P)-bd_dom_sf"/>
</dbReference>
<evidence type="ECO:0000256" key="1">
    <source>
        <dbReference type="ARBA" id="ARBA00022679"/>
    </source>
</evidence>
<accession>A0ABW1BJM8</accession>
<dbReference type="Gene3D" id="3.40.50.720">
    <property type="entry name" value="NAD(P)-binding Rossmann-like Domain"/>
    <property type="match status" value="1"/>
</dbReference>
<dbReference type="Proteomes" id="UP001596112">
    <property type="component" value="Unassembled WGS sequence"/>
</dbReference>
<evidence type="ECO:0000313" key="5">
    <source>
        <dbReference type="EMBL" id="MFC5813395.1"/>
    </source>
</evidence>
<name>A0ABW1BJM8_9ACTN</name>
<organism evidence="5 6">
    <name type="scientific">Streptomyces heilongjiangensis</name>
    <dbReference type="NCBI Taxonomy" id="945052"/>
    <lineage>
        <taxon>Bacteria</taxon>
        <taxon>Bacillati</taxon>
        <taxon>Actinomycetota</taxon>
        <taxon>Actinomycetes</taxon>
        <taxon>Kitasatosporales</taxon>
        <taxon>Streptomycetaceae</taxon>
        <taxon>Streptomyces</taxon>
    </lineage>
</organism>
<dbReference type="SMART" id="SM00827">
    <property type="entry name" value="PKS_AT"/>
    <property type="match status" value="1"/>
</dbReference>
<feature type="domain" description="Malonyl-CoA:ACP transacylase (MAT)" evidence="4">
    <location>
        <begin position="1"/>
        <end position="226"/>
    </location>
</feature>
<dbReference type="Pfam" id="PF00698">
    <property type="entry name" value="Acyl_transf_1"/>
    <property type="match status" value="1"/>
</dbReference>
<dbReference type="Gene3D" id="3.30.70.3290">
    <property type="match status" value="1"/>
</dbReference>
<dbReference type="EMBL" id="JBHSNZ010000096">
    <property type="protein sequence ID" value="MFC5813395.1"/>
    <property type="molecule type" value="Genomic_DNA"/>
</dbReference>
<dbReference type="Pfam" id="PF18369">
    <property type="entry name" value="PKS_DE"/>
    <property type="match status" value="1"/>
</dbReference>
<keyword evidence="3" id="KW-0012">Acyltransferase</keyword>
<evidence type="ECO:0000256" key="3">
    <source>
        <dbReference type="ARBA" id="ARBA00023315"/>
    </source>
</evidence>
<dbReference type="SUPFAM" id="SSF55048">
    <property type="entry name" value="Probable ACP-binding domain of malonyl-CoA ACP transacylase"/>
    <property type="match status" value="1"/>
</dbReference>
<keyword evidence="2" id="KW-0511">Multifunctional enzyme</keyword>
<dbReference type="Gene3D" id="6.10.140.1830">
    <property type="match status" value="1"/>
</dbReference>
<protein>
    <submittedName>
        <fullName evidence="5">SDR family NAD(P)-dependent oxidoreductase</fullName>
    </submittedName>
</protein>
<keyword evidence="1" id="KW-0808">Transferase</keyword>
<evidence type="ECO:0000256" key="2">
    <source>
        <dbReference type="ARBA" id="ARBA00023268"/>
    </source>
</evidence>
<dbReference type="InterPro" id="IPR001227">
    <property type="entry name" value="Ac_transferase_dom_sf"/>
</dbReference>
<dbReference type="InterPro" id="IPR013968">
    <property type="entry name" value="PKS_KR"/>
</dbReference>
<feature type="non-terminal residue" evidence="5">
    <location>
        <position position="651"/>
    </location>
</feature>